<evidence type="ECO:0000313" key="3">
    <source>
        <dbReference type="EMBL" id="KAL0858596.1"/>
    </source>
</evidence>
<protein>
    <submittedName>
        <fullName evidence="3">Uncharacterized protein</fullName>
    </submittedName>
</protein>
<dbReference type="EMBL" id="JBEUOH010000030">
    <property type="protein sequence ID" value="KAL0858596.1"/>
    <property type="molecule type" value="Genomic_DNA"/>
</dbReference>
<accession>A0ABR3H1A8</accession>
<feature type="chain" id="PRO_5045835730" evidence="2">
    <location>
        <begin position="19"/>
        <end position="212"/>
    </location>
</feature>
<evidence type="ECO:0000256" key="1">
    <source>
        <dbReference type="SAM" id="MobiDB-lite"/>
    </source>
</evidence>
<sequence>MRLFLTLLLFATIHCALSKNNAKSLTESMGHEVIEIGAPIKELPPDLEEEPSVENDEDDKPTTVTLAVATKRDYKKTTTLSTADGRRKNKDVDKTTTKQDDEEARIEKELAEIYKDNIDYKSDSSEQVKDVSVTPLVKEEEEPTLKPVLRQQNAKKFKFQPNLDNKEEVERFRTSVDEISCEKKDQMKVDPVGIKDEASAIFFKTLLNKATQ</sequence>
<feature type="region of interest" description="Disordered" evidence="1">
    <location>
        <begin position="42"/>
        <end position="63"/>
    </location>
</feature>
<dbReference type="Proteomes" id="UP001549920">
    <property type="component" value="Unassembled WGS sequence"/>
</dbReference>
<feature type="compositionally biased region" description="Basic and acidic residues" evidence="1">
    <location>
        <begin position="84"/>
        <end position="103"/>
    </location>
</feature>
<name>A0ABR3H1A8_LOXSC</name>
<feature type="region of interest" description="Disordered" evidence="1">
    <location>
        <begin position="75"/>
        <end position="103"/>
    </location>
</feature>
<reference evidence="3 4" key="1">
    <citation type="submission" date="2024-06" db="EMBL/GenBank/DDBJ databases">
        <title>A chromosome-level genome assembly of beet webworm, Loxostege sticticalis.</title>
        <authorList>
            <person name="Zhang Y."/>
        </authorList>
    </citation>
    <scope>NUCLEOTIDE SEQUENCE [LARGE SCALE GENOMIC DNA]</scope>
    <source>
        <strain evidence="3">AQ026</strain>
        <tissue evidence="3">Whole body</tissue>
    </source>
</reference>
<proteinExistence type="predicted"/>
<organism evidence="3 4">
    <name type="scientific">Loxostege sticticalis</name>
    <name type="common">Beet webworm moth</name>
    <dbReference type="NCBI Taxonomy" id="481309"/>
    <lineage>
        <taxon>Eukaryota</taxon>
        <taxon>Metazoa</taxon>
        <taxon>Ecdysozoa</taxon>
        <taxon>Arthropoda</taxon>
        <taxon>Hexapoda</taxon>
        <taxon>Insecta</taxon>
        <taxon>Pterygota</taxon>
        <taxon>Neoptera</taxon>
        <taxon>Endopterygota</taxon>
        <taxon>Lepidoptera</taxon>
        <taxon>Glossata</taxon>
        <taxon>Ditrysia</taxon>
        <taxon>Pyraloidea</taxon>
        <taxon>Crambidae</taxon>
        <taxon>Pyraustinae</taxon>
        <taxon>Loxostege</taxon>
    </lineage>
</organism>
<evidence type="ECO:0000256" key="2">
    <source>
        <dbReference type="SAM" id="SignalP"/>
    </source>
</evidence>
<evidence type="ECO:0000313" key="4">
    <source>
        <dbReference type="Proteomes" id="UP001549920"/>
    </source>
</evidence>
<gene>
    <name evidence="3" type="ORF">ABMA27_012433</name>
</gene>
<comment type="caution">
    <text evidence="3">The sequence shown here is derived from an EMBL/GenBank/DDBJ whole genome shotgun (WGS) entry which is preliminary data.</text>
</comment>
<keyword evidence="4" id="KW-1185">Reference proteome</keyword>
<keyword evidence="2" id="KW-0732">Signal</keyword>
<feature type="compositionally biased region" description="Acidic residues" evidence="1">
    <location>
        <begin position="45"/>
        <end position="59"/>
    </location>
</feature>
<feature type="signal peptide" evidence="2">
    <location>
        <begin position="1"/>
        <end position="18"/>
    </location>
</feature>